<name>A0A8H3FG70_9LECA</name>
<reference evidence="1" key="1">
    <citation type="submission" date="2021-03" db="EMBL/GenBank/DDBJ databases">
        <authorList>
            <person name="Tagirdzhanova G."/>
        </authorList>
    </citation>
    <scope>NUCLEOTIDE SEQUENCE</scope>
</reference>
<evidence type="ECO:0000313" key="2">
    <source>
        <dbReference type="Proteomes" id="UP000664521"/>
    </source>
</evidence>
<sequence length="252" mass="30042">MINSEASTVFWTTNTFSFGRPDHFYLFMNRLTKRGITSLRHLHFRNVHLDRDHPDWDSAINSLDLWRFQHVTSLKLDFQHEDTYEFRDRDDEIWVKPSVGIRGTSTVRDYKSRINYHVQPFMDLRIMPFRQVTVTRASPIGALQGPKEVETRFCEGLSDHLLRRRNDWVLKRRHHGFIRRGSPQHPFRRTRNLLDLRDQRVQEAFAHRLTKCDLEVDLDELASRWQHKIAHECNSATSQEGFHLDCQHRKGG</sequence>
<evidence type="ECO:0000313" key="1">
    <source>
        <dbReference type="EMBL" id="CAF9924642.1"/>
    </source>
</evidence>
<accession>A0A8H3FG70</accession>
<keyword evidence="2" id="KW-1185">Reference proteome</keyword>
<dbReference type="Proteomes" id="UP000664521">
    <property type="component" value="Unassembled WGS sequence"/>
</dbReference>
<organism evidence="1 2">
    <name type="scientific">Heterodermia speciosa</name>
    <dbReference type="NCBI Taxonomy" id="116794"/>
    <lineage>
        <taxon>Eukaryota</taxon>
        <taxon>Fungi</taxon>
        <taxon>Dikarya</taxon>
        <taxon>Ascomycota</taxon>
        <taxon>Pezizomycotina</taxon>
        <taxon>Lecanoromycetes</taxon>
        <taxon>OSLEUM clade</taxon>
        <taxon>Lecanoromycetidae</taxon>
        <taxon>Caliciales</taxon>
        <taxon>Physciaceae</taxon>
        <taxon>Heterodermia</taxon>
    </lineage>
</organism>
<proteinExistence type="predicted"/>
<gene>
    <name evidence="1" type="ORF">HETSPECPRED_005636</name>
</gene>
<comment type="caution">
    <text evidence="1">The sequence shown here is derived from an EMBL/GenBank/DDBJ whole genome shotgun (WGS) entry which is preliminary data.</text>
</comment>
<dbReference type="AlphaFoldDB" id="A0A8H3FG70"/>
<dbReference type="EMBL" id="CAJPDS010000036">
    <property type="protein sequence ID" value="CAF9924642.1"/>
    <property type="molecule type" value="Genomic_DNA"/>
</dbReference>
<protein>
    <submittedName>
        <fullName evidence="1">Uncharacterized protein</fullName>
    </submittedName>
</protein>